<proteinExistence type="predicted"/>
<feature type="compositionally biased region" description="Polar residues" evidence="1">
    <location>
        <begin position="307"/>
        <end position="319"/>
    </location>
</feature>
<feature type="compositionally biased region" description="Low complexity" evidence="1">
    <location>
        <begin position="272"/>
        <end position="306"/>
    </location>
</feature>
<feature type="region of interest" description="Disordered" evidence="1">
    <location>
        <begin position="183"/>
        <end position="202"/>
    </location>
</feature>
<gene>
    <name evidence="2" type="ORF">DBV15_09269</name>
</gene>
<dbReference type="InterPro" id="IPR029195">
    <property type="entry name" value="HCFC1R1"/>
</dbReference>
<dbReference type="EMBL" id="QBLH01003019">
    <property type="protein sequence ID" value="TGZ45963.1"/>
    <property type="molecule type" value="Genomic_DNA"/>
</dbReference>
<comment type="caution">
    <text evidence="2">The sequence shown here is derived from an EMBL/GenBank/DDBJ whole genome shotgun (WGS) entry which is preliminary data.</text>
</comment>
<dbReference type="PANTHER" id="PTHR16246:SF2">
    <property type="entry name" value="HOST CELL FACTOR C1 REGULATOR 1"/>
    <property type="match status" value="1"/>
</dbReference>
<dbReference type="AlphaFoldDB" id="A0A4S2K9K1"/>
<dbReference type="PANTHER" id="PTHR16246">
    <property type="entry name" value="HOST CELL FACTOR C1 REGULATOR 1"/>
    <property type="match status" value="1"/>
</dbReference>
<accession>A0A4S2K9K1</accession>
<sequence length="319" mass="36197">MNFEYDVAPLGSWRGDYRARREAPVKSVYGTASVRLLRVNTITRHNDATLVRDPRRTVDTTKATVYENIYVRKHNNTMGGAHLCTPQSIFQQMINQQNPQQQQQQIGPWMQTPQVPPITIPWSVPGLQHSELVRFTGETSSGPIVHQKRKLEAPDVVDMRQTKQFITEEKIAAHFKDLHISSNYESDNPVPSTSTAHPSSSCRKQLDMDLDVDATNAINTEQTSELHPRLVLSEELKRMQEEPILPSTLISKLERPSMALVLWEPPNRHLRILPTRNTPTPIPNTSDDNNNNNNNNNDTIPDLNNILSNATSTFEPMEL</sequence>
<feature type="region of interest" description="Disordered" evidence="1">
    <location>
        <begin position="272"/>
        <end position="319"/>
    </location>
</feature>
<keyword evidence="3" id="KW-1185">Reference proteome</keyword>
<evidence type="ECO:0000313" key="2">
    <source>
        <dbReference type="EMBL" id="TGZ45963.1"/>
    </source>
</evidence>
<name>A0A4S2K9K1_9HYME</name>
<protein>
    <submittedName>
        <fullName evidence="2">Uncharacterized protein</fullName>
    </submittedName>
</protein>
<evidence type="ECO:0000313" key="3">
    <source>
        <dbReference type="Proteomes" id="UP000310200"/>
    </source>
</evidence>
<dbReference type="Proteomes" id="UP000310200">
    <property type="component" value="Unassembled WGS sequence"/>
</dbReference>
<reference evidence="2 3" key="1">
    <citation type="journal article" date="2019" name="Philos. Trans. R. Soc. Lond., B, Biol. Sci.">
        <title>Ant behaviour and brain gene expression of defending hosts depend on the ecological success of the intruding social parasite.</title>
        <authorList>
            <person name="Kaur R."/>
            <person name="Stoldt M."/>
            <person name="Jongepier E."/>
            <person name="Feldmeyer B."/>
            <person name="Menzel F."/>
            <person name="Bornberg-Bauer E."/>
            <person name="Foitzik S."/>
        </authorList>
    </citation>
    <scope>NUCLEOTIDE SEQUENCE [LARGE SCALE GENOMIC DNA]</scope>
    <source>
        <tissue evidence="2">Whole body</tissue>
    </source>
</reference>
<organism evidence="2 3">
    <name type="scientific">Temnothorax longispinosus</name>
    <dbReference type="NCBI Taxonomy" id="300112"/>
    <lineage>
        <taxon>Eukaryota</taxon>
        <taxon>Metazoa</taxon>
        <taxon>Ecdysozoa</taxon>
        <taxon>Arthropoda</taxon>
        <taxon>Hexapoda</taxon>
        <taxon>Insecta</taxon>
        <taxon>Pterygota</taxon>
        <taxon>Neoptera</taxon>
        <taxon>Endopterygota</taxon>
        <taxon>Hymenoptera</taxon>
        <taxon>Apocrita</taxon>
        <taxon>Aculeata</taxon>
        <taxon>Formicoidea</taxon>
        <taxon>Formicidae</taxon>
        <taxon>Myrmicinae</taxon>
        <taxon>Temnothorax</taxon>
    </lineage>
</organism>
<evidence type="ECO:0000256" key="1">
    <source>
        <dbReference type="SAM" id="MobiDB-lite"/>
    </source>
</evidence>